<dbReference type="EMBL" id="CP133787">
    <property type="protein sequence ID" value="WMX69631.1"/>
    <property type="molecule type" value="Genomic_DNA"/>
</dbReference>
<accession>A0AAX4ADM7</accession>
<dbReference type="AlphaFoldDB" id="A0AAX4ADM7"/>
<name>A0AAX4ADM7_LACLC</name>
<evidence type="ECO:0000313" key="2">
    <source>
        <dbReference type="Proteomes" id="UP001254658"/>
    </source>
</evidence>
<reference evidence="1" key="2">
    <citation type="submission" date="2023-09" db="EMBL/GenBank/DDBJ databases">
        <authorList>
            <person name="Kim T.W."/>
        </authorList>
    </citation>
    <scope>NUCLEOTIDE SEQUENCE</scope>
    <source>
        <strain evidence="1">KCKM 0438</strain>
    </source>
</reference>
<protein>
    <submittedName>
        <fullName evidence="1">Uncharacterized protein</fullName>
    </submittedName>
</protein>
<sequence>MKNYQDGIKESEKLWNKTVSKARSMGNLLENWEIHEALEMVGFTHENIVGFPTGQYQNKIDKVRKMSDKFKNIEGEIKGKISELVARDSELAQQLKG</sequence>
<organism evidence="1 2">
    <name type="scientific">Lactococcus lactis subsp. cremoris</name>
    <name type="common">Streptococcus cremoris</name>
    <dbReference type="NCBI Taxonomy" id="1359"/>
    <lineage>
        <taxon>Bacteria</taxon>
        <taxon>Bacillati</taxon>
        <taxon>Bacillota</taxon>
        <taxon>Bacilli</taxon>
        <taxon>Lactobacillales</taxon>
        <taxon>Streptococcaceae</taxon>
        <taxon>Lactococcus</taxon>
    </lineage>
</organism>
<reference evidence="1" key="1">
    <citation type="journal article" date="2022" name="Microbiol. Spectr.">
        <title>Optimizing Conditions in the Acid Tolerance Test for Potential Probiotics Using Response Surface Methodology.</title>
        <authorList>
            <person name="Ko H.I."/>
            <person name="Jeong C.H."/>
            <person name="Hong S.W."/>
            <person name="Eun J.B."/>
            <person name="Kim T.W."/>
        </authorList>
    </citation>
    <scope>NUCLEOTIDE SEQUENCE</scope>
    <source>
        <strain evidence="1">KCKM 0438</strain>
    </source>
</reference>
<dbReference type="RefSeq" id="WP_309558369.1">
    <property type="nucleotide sequence ID" value="NZ_CP133787.1"/>
</dbReference>
<proteinExistence type="predicted"/>
<evidence type="ECO:0000313" key="1">
    <source>
        <dbReference type="EMBL" id="WMX69631.1"/>
    </source>
</evidence>
<dbReference type="Proteomes" id="UP001254658">
    <property type="component" value="Chromosome"/>
</dbReference>
<gene>
    <name evidence="1" type="ORF">RF668_06920</name>
</gene>